<organism evidence="1 2">
    <name type="scientific">Mycobacterium tuberculosis str. Haarlem/NITR202</name>
    <dbReference type="NCBI Taxonomy" id="1304279"/>
    <lineage>
        <taxon>Bacteria</taxon>
        <taxon>Bacillati</taxon>
        <taxon>Actinomycetota</taxon>
        <taxon>Actinomycetes</taxon>
        <taxon>Mycobacteriales</taxon>
        <taxon>Mycobacteriaceae</taxon>
        <taxon>Mycobacterium</taxon>
        <taxon>Mycobacterium tuberculosis complex</taxon>
    </lineage>
</organism>
<sequence length="69" mass="7929">MFTEMARLSIGFGPFPHGNGERQIQQVHLQADLIGHPHQCGMRERPEVQVGHQRTRIVHQPVVRRIDVV</sequence>
<reference evidence="1 2" key="1">
    <citation type="journal article" date="2013" name="Genome Announc.">
        <title>Whole-Genome Sequences of Four Clinical Isolates of Mycobacterium tuberculosis from Tamil Nadu, South India.</title>
        <authorList>
            <person name="Narayanan S."/>
            <person name="Deshpande U."/>
        </authorList>
    </citation>
    <scope>NUCLEOTIDE SEQUENCE [LARGE SCALE GENOMIC DNA]</scope>
    <source>
        <strain evidence="1 2">Haarlem/NITR202</strain>
    </source>
</reference>
<dbReference type="Proteomes" id="UP000013563">
    <property type="component" value="Chromosome"/>
</dbReference>
<dbReference type="EMBL" id="CP004886">
    <property type="protein sequence ID" value="AGL22083.1"/>
    <property type="molecule type" value="Genomic_DNA"/>
</dbReference>
<protein>
    <submittedName>
        <fullName evidence="1">Uncharacterized protein</fullName>
    </submittedName>
</protein>
<dbReference type="AlphaFoldDB" id="R4LYQ6"/>
<accession>R4LYQ6</accession>
<evidence type="ECO:0000313" key="1">
    <source>
        <dbReference type="EMBL" id="AGL22083.1"/>
    </source>
</evidence>
<gene>
    <name evidence="1" type="ORF">I917_02235</name>
</gene>
<evidence type="ECO:0000313" key="2">
    <source>
        <dbReference type="Proteomes" id="UP000013563"/>
    </source>
</evidence>
<proteinExistence type="predicted"/>
<dbReference type="KEGG" id="mtuh:I917_02235"/>
<name>R4LYQ6_MYCTX</name>
<dbReference type="BioCyc" id="MTUB1304279:G13AB-315-MONOMER"/>
<dbReference type="HOGENOM" id="CLU_2771525_0_0_11"/>